<dbReference type="InterPro" id="IPR016024">
    <property type="entry name" value="ARM-type_fold"/>
</dbReference>
<dbReference type="FunFam" id="1.25.40.150:FF:000001">
    <property type="entry name" value="V-type proton ATPase subunit H"/>
    <property type="match status" value="1"/>
</dbReference>
<dbReference type="InterPro" id="IPR011989">
    <property type="entry name" value="ARM-like"/>
</dbReference>
<gene>
    <name evidence="7" type="ORF">TCAL_11967</name>
</gene>
<comment type="function">
    <text evidence="5">Subunit of the V1 complex of vacuolar(H+)-ATPase (V-ATPase), a multisubunit enzyme composed of a peripheral complex (V1) that hydrolyzes ATP and a membrane integral complex (V0) that translocates protons. V-ATPase is responsible for acidifying and maintaining the pH of intracellular compartments and in some cell types, is targeted to the plasma membrane, where it is responsible for acidifying the extracellular environment. Subunit H is essential for V-ATPase activity, but not for the assembly of the complex.</text>
</comment>
<dbReference type="STRING" id="6832.A0A553P1K9"/>
<dbReference type="Proteomes" id="UP000318571">
    <property type="component" value="Chromosome 7"/>
</dbReference>
<dbReference type="GO" id="GO:0000221">
    <property type="term" value="C:vacuolar proton-transporting V-type ATPase, V1 domain"/>
    <property type="evidence" value="ECO:0007669"/>
    <property type="project" value="InterPro"/>
</dbReference>
<evidence type="ECO:0000259" key="6">
    <source>
        <dbReference type="Pfam" id="PF11698"/>
    </source>
</evidence>
<dbReference type="InterPro" id="IPR004908">
    <property type="entry name" value="ATPase_V1-cplx_hsu"/>
</dbReference>
<reference evidence="7 8" key="1">
    <citation type="journal article" date="2018" name="Nat. Ecol. Evol.">
        <title>Genomic signatures of mitonuclear coevolution across populations of Tigriopus californicus.</title>
        <authorList>
            <person name="Barreto F.S."/>
            <person name="Watson E.T."/>
            <person name="Lima T.G."/>
            <person name="Willett C.S."/>
            <person name="Edmands S."/>
            <person name="Li W."/>
            <person name="Burton R.S."/>
        </authorList>
    </citation>
    <scope>NUCLEOTIDE SEQUENCE [LARGE SCALE GENOMIC DNA]</scope>
    <source>
        <strain evidence="7 8">San Diego</strain>
    </source>
</reference>
<evidence type="ECO:0000256" key="2">
    <source>
        <dbReference type="ARBA" id="ARBA00022448"/>
    </source>
</evidence>
<dbReference type="Gene3D" id="1.25.10.10">
    <property type="entry name" value="Leucine-rich Repeat Variant"/>
    <property type="match status" value="1"/>
</dbReference>
<evidence type="ECO:0000256" key="4">
    <source>
        <dbReference type="ARBA" id="ARBA00023065"/>
    </source>
</evidence>
<feature type="domain" description="ATPase V1 complex subunit H C-terminal" evidence="6">
    <location>
        <begin position="57"/>
        <end position="170"/>
    </location>
</feature>
<sequence>MMLRIDDYRKAFVHLDGISTVVSVLSGRVNFQIQYQLSFCLWVLTFNADIAEKLHNSYDEYVTEVHSGRLEWSPVHRSEKFWRENAHRLNDKNYELLKMLIHLLETTKDPLVLSVASFDLGEYVRHYSRGKHVLELLGGKTIVMSLLAHEDPNVRYEALLAVQKLMVHNWEYLGRQLEKEQVKKGTPLPIKAS</sequence>
<dbReference type="SUPFAM" id="SSF48371">
    <property type="entry name" value="ARM repeat"/>
    <property type="match status" value="1"/>
</dbReference>
<dbReference type="GO" id="GO:0005765">
    <property type="term" value="C:lysosomal membrane"/>
    <property type="evidence" value="ECO:0007669"/>
    <property type="project" value="TreeGrafter"/>
</dbReference>
<evidence type="ECO:0000313" key="7">
    <source>
        <dbReference type="EMBL" id="TRY71573.1"/>
    </source>
</evidence>
<keyword evidence="3" id="KW-0375">Hydrogen ion transport</keyword>
<proteinExistence type="inferred from homology"/>
<evidence type="ECO:0000313" key="8">
    <source>
        <dbReference type="Proteomes" id="UP000318571"/>
    </source>
</evidence>
<dbReference type="PANTHER" id="PTHR10698">
    <property type="entry name" value="V-TYPE PROTON ATPASE SUBUNIT H"/>
    <property type="match status" value="1"/>
</dbReference>
<evidence type="ECO:0000256" key="5">
    <source>
        <dbReference type="ARBA" id="ARBA00046225"/>
    </source>
</evidence>
<comment type="similarity">
    <text evidence="1">Belongs to the V-ATPase H subunit family.</text>
</comment>
<dbReference type="GO" id="GO:0046961">
    <property type="term" value="F:proton-transporting ATPase activity, rotational mechanism"/>
    <property type="evidence" value="ECO:0007669"/>
    <property type="project" value="InterPro"/>
</dbReference>
<protein>
    <recommendedName>
        <fullName evidence="6">ATPase V1 complex subunit H C-terminal domain-containing protein</fullName>
    </recommendedName>
</protein>
<accession>A0A553P1K9</accession>
<dbReference type="InterPro" id="IPR011987">
    <property type="entry name" value="ATPase_V1-cplx_hsu_C"/>
</dbReference>
<comment type="caution">
    <text evidence="7">The sequence shown here is derived from an EMBL/GenBank/DDBJ whole genome shotgun (WGS) entry which is preliminary data.</text>
</comment>
<dbReference type="PANTHER" id="PTHR10698:SF0">
    <property type="entry name" value="V-TYPE PROTON ATPASE SUBUNIT H"/>
    <property type="match status" value="1"/>
</dbReference>
<dbReference type="OMA" id="LLXVIEL"/>
<keyword evidence="8" id="KW-1185">Reference proteome</keyword>
<organism evidence="7 8">
    <name type="scientific">Tigriopus californicus</name>
    <name type="common">Marine copepod</name>
    <dbReference type="NCBI Taxonomy" id="6832"/>
    <lineage>
        <taxon>Eukaryota</taxon>
        <taxon>Metazoa</taxon>
        <taxon>Ecdysozoa</taxon>
        <taxon>Arthropoda</taxon>
        <taxon>Crustacea</taxon>
        <taxon>Multicrustacea</taxon>
        <taxon>Hexanauplia</taxon>
        <taxon>Copepoda</taxon>
        <taxon>Harpacticoida</taxon>
        <taxon>Harpacticidae</taxon>
        <taxon>Tigriopus</taxon>
    </lineage>
</organism>
<dbReference type="Pfam" id="PF11698">
    <property type="entry name" value="V-ATPase_H_C"/>
    <property type="match status" value="1"/>
</dbReference>
<evidence type="ECO:0000256" key="3">
    <source>
        <dbReference type="ARBA" id="ARBA00022781"/>
    </source>
</evidence>
<name>A0A553P1K9_TIGCA</name>
<dbReference type="Gene3D" id="1.25.40.150">
    <property type="entry name" value="V-type ATPase, subunit H, C-terminal domain"/>
    <property type="match status" value="1"/>
</dbReference>
<keyword evidence="4" id="KW-0406">Ion transport</keyword>
<keyword evidence="2" id="KW-0813">Transport</keyword>
<dbReference type="InterPro" id="IPR038497">
    <property type="entry name" value="ATPase_V1-cplx_hsu_C_sf"/>
</dbReference>
<dbReference type="EMBL" id="VCGU01000008">
    <property type="protein sequence ID" value="TRY71573.1"/>
    <property type="molecule type" value="Genomic_DNA"/>
</dbReference>
<evidence type="ECO:0000256" key="1">
    <source>
        <dbReference type="ARBA" id="ARBA00008613"/>
    </source>
</evidence>
<dbReference type="AlphaFoldDB" id="A0A553P1K9"/>